<dbReference type="CDD" id="cd07377">
    <property type="entry name" value="WHTH_GntR"/>
    <property type="match status" value="1"/>
</dbReference>
<dbReference type="GO" id="GO:0003700">
    <property type="term" value="F:DNA-binding transcription factor activity"/>
    <property type="evidence" value="ECO:0007669"/>
    <property type="project" value="InterPro"/>
</dbReference>
<gene>
    <name evidence="5" type="ORF">ACELLULO517_17680</name>
</gene>
<dbReference type="InterPro" id="IPR036388">
    <property type="entry name" value="WH-like_DNA-bd_sf"/>
</dbReference>
<evidence type="ECO:0000256" key="3">
    <source>
        <dbReference type="ARBA" id="ARBA00023163"/>
    </source>
</evidence>
<keyword evidence="1" id="KW-0805">Transcription regulation</keyword>
<dbReference type="SMART" id="SM00895">
    <property type="entry name" value="FCD"/>
    <property type="match status" value="1"/>
</dbReference>
<dbReference type="SUPFAM" id="SSF48008">
    <property type="entry name" value="GntR ligand-binding domain-like"/>
    <property type="match status" value="1"/>
</dbReference>
<dbReference type="PROSITE" id="PS50949">
    <property type="entry name" value="HTH_GNTR"/>
    <property type="match status" value="1"/>
</dbReference>
<dbReference type="PANTHER" id="PTHR43537:SF24">
    <property type="entry name" value="GLUCONATE OPERON TRANSCRIPTIONAL REPRESSOR"/>
    <property type="match status" value="1"/>
</dbReference>
<accession>A0A963Z4X6</accession>
<keyword evidence="3" id="KW-0804">Transcription</keyword>
<dbReference type="PANTHER" id="PTHR43537">
    <property type="entry name" value="TRANSCRIPTIONAL REGULATOR, GNTR FAMILY"/>
    <property type="match status" value="1"/>
</dbReference>
<dbReference type="InterPro" id="IPR000524">
    <property type="entry name" value="Tscrpt_reg_HTH_GntR"/>
</dbReference>
<organism evidence="5 6">
    <name type="scientific">Acidisoma cellulosilyticum</name>
    <dbReference type="NCBI Taxonomy" id="2802395"/>
    <lineage>
        <taxon>Bacteria</taxon>
        <taxon>Pseudomonadati</taxon>
        <taxon>Pseudomonadota</taxon>
        <taxon>Alphaproteobacteria</taxon>
        <taxon>Acetobacterales</taxon>
        <taxon>Acidocellaceae</taxon>
        <taxon>Acidisoma</taxon>
    </lineage>
</organism>
<evidence type="ECO:0000259" key="4">
    <source>
        <dbReference type="PROSITE" id="PS50949"/>
    </source>
</evidence>
<dbReference type="InterPro" id="IPR011711">
    <property type="entry name" value="GntR_C"/>
</dbReference>
<dbReference type="Pfam" id="PF00392">
    <property type="entry name" value="GntR"/>
    <property type="match status" value="1"/>
</dbReference>
<keyword evidence="6" id="KW-1185">Reference proteome</keyword>
<dbReference type="SUPFAM" id="SSF46785">
    <property type="entry name" value="Winged helix' DNA-binding domain"/>
    <property type="match status" value="1"/>
</dbReference>
<evidence type="ECO:0000256" key="1">
    <source>
        <dbReference type="ARBA" id="ARBA00023015"/>
    </source>
</evidence>
<dbReference type="Gene3D" id="1.20.120.530">
    <property type="entry name" value="GntR ligand-binding domain-like"/>
    <property type="match status" value="1"/>
</dbReference>
<dbReference type="InterPro" id="IPR036390">
    <property type="entry name" value="WH_DNA-bd_sf"/>
</dbReference>
<dbReference type="PRINTS" id="PR00035">
    <property type="entry name" value="HTHGNTR"/>
</dbReference>
<proteinExistence type="predicted"/>
<evidence type="ECO:0000313" key="6">
    <source>
        <dbReference type="Proteomes" id="UP000721844"/>
    </source>
</evidence>
<comment type="caution">
    <text evidence="5">The sequence shown here is derived from an EMBL/GenBank/DDBJ whole genome shotgun (WGS) entry which is preliminary data.</text>
</comment>
<name>A0A963Z4X6_9PROT</name>
<keyword evidence="2" id="KW-0238">DNA-binding</keyword>
<dbReference type="Gene3D" id="1.10.10.10">
    <property type="entry name" value="Winged helix-like DNA-binding domain superfamily/Winged helix DNA-binding domain"/>
    <property type="match status" value="1"/>
</dbReference>
<dbReference type="GO" id="GO:0003677">
    <property type="term" value="F:DNA binding"/>
    <property type="evidence" value="ECO:0007669"/>
    <property type="project" value="UniProtKB-KW"/>
</dbReference>
<evidence type="ECO:0000256" key="2">
    <source>
        <dbReference type="ARBA" id="ARBA00023125"/>
    </source>
</evidence>
<dbReference type="InterPro" id="IPR008920">
    <property type="entry name" value="TF_FadR/GntR_C"/>
</dbReference>
<dbReference type="SMART" id="SM00345">
    <property type="entry name" value="HTH_GNTR"/>
    <property type="match status" value="1"/>
</dbReference>
<sequence length="224" mass="24504">MDTIIGRAIPEHVAQLLTNEIIFGRLAPNARLTEEEVAATYGVSRSPVREGLRLLERDGLVRRSARKGIWVSPLSLRDFDEVYQIRVGLEALAAEGAAQSDAAAAAKLALVSILDRLKTAEDQSDIPALFRADVEASDLIYKLSGNATLQRLLLSLEKQALRYRFFTYSESTKAVKMSLGGSRKIFACIYGGKAKEAHDLTAALIGDIWLTMRPVIAAAFPESE</sequence>
<dbReference type="EMBL" id="JAESVA010000006">
    <property type="protein sequence ID" value="MCB8882080.1"/>
    <property type="molecule type" value="Genomic_DNA"/>
</dbReference>
<dbReference type="RefSeq" id="WP_227308747.1">
    <property type="nucleotide sequence ID" value="NZ_JAESVA010000006.1"/>
</dbReference>
<protein>
    <submittedName>
        <fullName evidence="5">GntR family transcriptional regulator</fullName>
    </submittedName>
</protein>
<dbReference type="Pfam" id="PF07729">
    <property type="entry name" value="FCD"/>
    <property type="match status" value="1"/>
</dbReference>
<dbReference type="AlphaFoldDB" id="A0A963Z4X6"/>
<dbReference type="Proteomes" id="UP000721844">
    <property type="component" value="Unassembled WGS sequence"/>
</dbReference>
<reference evidence="5 6" key="1">
    <citation type="journal article" date="2021" name="Microorganisms">
        <title>Acidisoma silvae sp. nov. and Acidisomacellulosilytica sp. nov., Two Acidophilic Bacteria Isolated from Decaying Wood, Hydrolyzing Cellulose and Producing Poly-3-hydroxybutyrate.</title>
        <authorList>
            <person name="Mieszkin S."/>
            <person name="Pouder E."/>
            <person name="Uroz S."/>
            <person name="Simon-Colin C."/>
            <person name="Alain K."/>
        </authorList>
    </citation>
    <scope>NUCLEOTIDE SEQUENCE [LARGE SCALE GENOMIC DNA]</scope>
    <source>
        <strain evidence="5 6">HW T5.17</strain>
    </source>
</reference>
<evidence type="ECO:0000313" key="5">
    <source>
        <dbReference type="EMBL" id="MCB8882080.1"/>
    </source>
</evidence>
<feature type="domain" description="HTH gntR-type" evidence="4">
    <location>
        <begin position="7"/>
        <end position="74"/>
    </location>
</feature>